<dbReference type="AlphaFoldDB" id="A0AAN9T7N6"/>
<dbReference type="PANTHER" id="PTHR21719">
    <property type="entry name" value="FI06402P-RELATED"/>
    <property type="match status" value="1"/>
</dbReference>
<keyword evidence="3" id="KW-0732">Signal</keyword>
<evidence type="ECO:0000256" key="2">
    <source>
        <dbReference type="ARBA" id="ARBA00022525"/>
    </source>
</evidence>
<feature type="domain" description="Platelet-derived growth factor (PDGF) family profile" evidence="5">
    <location>
        <begin position="126"/>
        <end position="194"/>
    </location>
</feature>
<dbReference type="InterPro" id="IPR004153">
    <property type="entry name" value="CXCXC_repeat"/>
</dbReference>
<dbReference type="PROSITE" id="PS50278">
    <property type="entry name" value="PDGF_2"/>
    <property type="match status" value="1"/>
</dbReference>
<keyword evidence="7" id="KW-1185">Reference proteome</keyword>
<name>A0AAN9T7N6_9HEMI</name>
<comment type="caution">
    <text evidence="6">The sequence shown here is derived from an EMBL/GenBank/DDBJ whole genome shotgun (WGS) entry which is preliminary data.</text>
</comment>
<reference evidence="6 7" key="1">
    <citation type="submission" date="2024-03" db="EMBL/GenBank/DDBJ databases">
        <title>Adaptation during the transition from Ophiocordyceps entomopathogen to insect associate is accompanied by gene loss and intensified selection.</title>
        <authorList>
            <person name="Ward C.M."/>
            <person name="Onetto C.A."/>
            <person name="Borneman A.R."/>
        </authorList>
    </citation>
    <scope>NUCLEOTIDE SEQUENCE [LARGE SCALE GENOMIC DNA]</scope>
    <source>
        <strain evidence="6">AWRI1</strain>
        <tissue evidence="6">Single Adult Female</tissue>
    </source>
</reference>
<dbReference type="InterPro" id="IPR000072">
    <property type="entry name" value="PDGF/VEGF_dom"/>
</dbReference>
<dbReference type="GO" id="GO:0016020">
    <property type="term" value="C:membrane"/>
    <property type="evidence" value="ECO:0007669"/>
    <property type="project" value="InterPro"/>
</dbReference>
<gene>
    <name evidence="6" type="ORF">V9T40_012674</name>
</gene>
<dbReference type="SMART" id="SM00141">
    <property type="entry name" value="PDGF"/>
    <property type="match status" value="1"/>
</dbReference>
<dbReference type="Gene3D" id="2.10.90.10">
    <property type="entry name" value="Cystine-knot cytokines"/>
    <property type="match status" value="1"/>
</dbReference>
<dbReference type="Pfam" id="PF03128">
    <property type="entry name" value="CXCXC"/>
    <property type="match status" value="1"/>
</dbReference>
<evidence type="ECO:0000259" key="5">
    <source>
        <dbReference type="PROSITE" id="PS50278"/>
    </source>
</evidence>
<keyword evidence="2" id="KW-0964">Secreted</keyword>
<keyword evidence="4" id="KW-0339">Growth factor</keyword>
<dbReference type="PANTHER" id="PTHR21719:SF1">
    <property type="entry name" value="FI06402P-RELATED"/>
    <property type="match status" value="1"/>
</dbReference>
<accession>A0AAN9T7N6</accession>
<dbReference type="GO" id="GO:0035099">
    <property type="term" value="P:hemocyte migration"/>
    <property type="evidence" value="ECO:0007669"/>
    <property type="project" value="TreeGrafter"/>
</dbReference>
<sequence length="258" mass="29410">MFSTFLQRPKADHQRTPKSIPIDLARKLNSIENMDQFFVEFVDVEGHSSLASPPEGNPGGARLLDRQQNGGKDAVIEPQLSMAQIPQLQTRSTQRQGSPVLIPKFAGCNPEQRTVNLRDTDDPTLFYYPSCTRVDRCGGCCSHELLTCQPKTKQYINYTVHVSKYIGKSKLEYRGTKVVTVEKHLKCNCECKVKPTDCTSQQKYEENDCRCVCTNKEEEQRCTQEEKTKLWNPSTCQCQCREVHECSSGFFFDETRCS</sequence>
<proteinExistence type="inferred from homology"/>
<evidence type="ECO:0000313" key="6">
    <source>
        <dbReference type="EMBL" id="KAK7576388.1"/>
    </source>
</evidence>
<evidence type="ECO:0000256" key="3">
    <source>
        <dbReference type="ARBA" id="ARBA00022729"/>
    </source>
</evidence>
<comment type="similarity">
    <text evidence="4">Belongs to the PDGF/VEGF growth factor family.</text>
</comment>
<evidence type="ECO:0000256" key="4">
    <source>
        <dbReference type="RuleBase" id="RU003818"/>
    </source>
</evidence>
<protein>
    <recommendedName>
        <fullName evidence="5">Platelet-derived growth factor (PDGF) family profile domain-containing protein</fullName>
    </recommendedName>
</protein>
<dbReference type="EMBL" id="JBBCAQ010000036">
    <property type="protein sequence ID" value="KAK7576388.1"/>
    <property type="molecule type" value="Genomic_DNA"/>
</dbReference>
<dbReference type="Proteomes" id="UP001367676">
    <property type="component" value="Unassembled WGS sequence"/>
</dbReference>
<comment type="subcellular location">
    <subcellularLocation>
        <location evidence="1">Secreted</location>
    </subcellularLocation>
</comment>
<dbReference type="InterPro" id="IPR029034">
    <property type="entry name" value="Cystine-knot_cytokine"/>
</dbReference>
<dbReference type="Pfam" id="PF00341">
    <property type="entry name" value="PDGF"/>
    <property type="match status" value="1"/>
</dbReference>
<dbReference type="GO" id="GO:0008083">
    <property type="term" value="F:growth factor activity"/>
    <property type="evidence" value="ECO:0007669"/>
    <property type="project" value="UniProtKB-KW"/>
</dbReference>
<evidence type="ECO:0000256" key="1">
    <source>
        <dbReference type="ARBA" id="ARBA00004613"/>
    </source>
</evidence>
<dbReference type="SUPFAM" id="SSF57501">
    <property type="entry name" value="Cystine-knot cytokines"/>
    <property type="match status" value="1"/>
</dbReference>
<organism evidence="6 7">
    <name type="scientific">Parthenolecanium corni</name>
    <dbReference type="NCBI Taxonomy" id="536013"/>
    <lineage>
        <taxon>Eukaryota</taxon>
        <taxon>Metazoa</taxon>
        <taxon>Ecdysozoa</taxon>
        <taxon>Arthropoda</taxon>
        <taxon>Hexapoda</taxon>
        <taxon>Insecta</taxon>
        <taxon>Pterygota</taxon>
        <taxon>Neoptera</taxon>
        <taxon>Paraneoptera</taxon>
        <taxon>Hemiptera</taxon>
        <taxon>Sternorrhyncha</taxon>
        <taxon>Coccoidea</taxon>
        <taxon>Coccidae</taxon>
        <taxon>Parthenolecanium</taxon>
    </lineage>
</organism>
<evidence type="ECO:0000313" key="7">
    <source>
        <dbReference type="Proteomes" id="UP001367676"/>
    </source>
</evidence>